<dbReference type="AlphaFoldDB" id="A0A165YTS8"/>
<reference evidence="1 2" key="1">
    <citation type="journal article" date="2016" name="Mol. Biol. Evol.">
        <title>Comparative Genomics of Early-Diverging Mushroom-Forming Fungi Provides Insights into the Origins of Lignocellulose Decay Capabilities.</title>
        <authorList>
            <person name="Nagy L.G."/>
            <person name="Riley R."/>
            <person name="Tritt A."/>
            <person name="Adam C."/>
            <person name="Daum C."/>
            <person name="Floudas D."/>
            <person name="Sun H."/>
            <person name="Yadav J.S."/>
            <person name="Pangilinan J."/>
            <person name="Larsson K.H."/>
            <person name="Matsuura K."/>
            <person name="Barry K."/>
            <person name="Labutti K."/>
            <person name="Kuo R."/>
            <person name="Ohm R.A."/>
            <person name="Bhattacharya S.S."/>
            <person name="Shirouzu T."/>
            <person name="Yoshinaga Y."/>
            <person name="Martin F.M."/>
            <person name="Grigoriev I.V."/>
            <person name="Hibbett D.S."/>
        </authorList>
    </citation>
    <scope>NUCLEOTIDE SEQUENCE [LARGE SCALE GENOMIC DNA]</scope>
    <source>
        <strain evidence="1 2">HHB10207 ss-3</strain>
    </source>
</reference>
<evidence type="ECO:0000313" key="2">
    <source>
        <dbReference type="Proteomes" id="UP000076798"/>
    </source>
</evidence>
<sequence length="560" mass="63799">MNGEVEGPEHDCPSPARAFWNTPELVAIALKDAERGTLAACTQVSKIPSDCAIDGLYRSCSGLIRVLNLICHLKFEDDEDDDGPLELSEPITPGHWDRFRYYSHRIRELWVHPIFDHALSDFEDQLREISLSIPQGETLLPMLRTLRWEAEDAVTPRVIEFLLHEGLKEASISLPGADAAITLKHISRRSPRLERLHLKLDEDDDYEGYNLTESCSSCLTAVQSLTLLQSLAVPTEFVTRELVLFLASKPGLANLQLASHALDSSPPHPAIPREDLDDRVREPFAEMHTLSITTSRLLDMPRCLIEGPRLMSLHIELDKMDHIGRALPLICNSCRMLKEFSMIISPVLRELYWEDGFWEIDMLRPLLTMRTLEVLIIEHPIPPELGNQDMESIARSFPELRHFEFCVQAKGWLPFKCPTLKCLTSFARHCRKLTSLGVYLNARDVIPIPLHRVEQCAFSGSLEVLEVFCGLINDHEPVVDFLASIMPSKARLEVSEYSVRLRPAVGEMSAFEPMVYMDEGEKRRYDKWLDASRLLASLSTVRKVIEQQRKAIRRGKKIRI</sequence>
<protein>
    <recommendedName>
        <fullName evidence="3">F-box domain-containing protein</fullName>
    </recommendedName>
</protein>
<gene>
    <name evidence="1" type="ORF">SISSUDRAFT_1122802</name>
</gene>
<dbReference type="Proteomes" id="UP000076798">
    <property type="component" value="Unassembled WGS sequence"/>
</dbReference>
<evidence type="ECO:0000313" key="1">
    <source>
        <dbReference type="EMBL" id="KZT33599.1"/>
    </source>
</evidence>
<keyword evidence="2" id="KW-1185">Reference proteome</keyword>
<proteinExistence type="predicted"/>
<accession>A0A165YTS8</accession>
<dbReference type="EMBL" id="KV428231">
    <property type="protein sequence ID" value="KZT33599.1"/>
    <property type="molecule type" value="Genomic_DNA"/>
</dbReference>
<dbReference type="InterPro" id="IPR032675">
    <property type="entry name" value="LRR_dom_sf"/>
</dbReference>
<dbReference type="Gene3D" id="3.80.10.10">
    <property type="entry name" value="Ribonuclease Inhibitor"/>
    <property type="match status" value="1"/>
</dbReference>
<name>A0A165YTS8_9AGAM</name>
<organism evidence="1 2">
    <name type="scientific">Sistotremastrum suecicum HHB10207 ss-3</name>
    <dbReference type="NCBI Taxonomy" id="1314776"/>
    <lineage>
        <taxon>Eukaryota</taxon>
        <taxon>Fungi</taxon>
        <taxon>Dikarya</taxon>
        <taxon>Basidiomycota</taxon>
        <taxon>Agaricomycotina</taxon>
        <taxon>Agaricomycetes</taxon>
        <taxon>Sistotremastrales</taxon>
        <taxon>Sistotremastraceae</taxon>
        <taxon>Sistotremastrum</taxon>
    </lineage>
</organism>
<evidence type="ECO:0008006" key="3">
    <source>
        <dbReference type="Google" id="ProtNLM"/>
    </source>
</evidence>
<dbReference type="OrthoDB" id="2447803at2759"/>